<sequence>MIGKPLRCDEATAKKTRLNYTRVCVEIKVGDALPEVLKPRFDGEEYIVHIDYPWKPKSCTDCNSFGHNTGACKIVEQWKPVTRVKSNTVRKFYRQVINKENGQSSGTKVNEMDINTKQVGIQDDTNTLEGIQANEATIELHPEPPSQHFNEDIDRDQEHIVESINIAENAINGGEVEIVPCSLKGNNFMALVECGEDNDVDNDTNNDEAELKQVEINGEAATQAMFSDEIENTKKKEKGKNALETIGPKSPVATRAMKNKKANENDLVEGASTTKSLVGDLKKSGSIMNNKTSK</sequence>
<dbReference type="Proteomes" id="UP000554482">
    <property type="component" value="Unassembled WGS sequence"/>
</dbReference>
<dbReference type="PANTHER" id="PTHR31286">
    <property type="entry name" value="GLYCINE-RICH CELL WALL STRUCTURAL PROTEIN 1.8-LIKE"/>
    <property type="match status" value="1"/>
</dbReference>
<reference evidence="2 3" key="1">
    <citation type="submission" date="2020-06" db="EMBL/GenBank/DDBJ databases">
        <title>Transcriptomic and genomic resources for Thalictrum thalictroides and T. hernandezii: Facilitating candidate gene discovery in an emerging model plant lineage.</title>
        <authorList>
            <person name="Arias T."/>
            <person name="Riano-Pachon D.M."/>
            <person name="Di Stilio V.S."/>
        </authorList>
    </citation>
    <scope>NUCLEOTIDE SEQUENCE [LARGE SCALE GENOMIC DNA]</scope>
    <source>
        <strain evidence="3">cv. WT478/WT964</strain>
        <tissue evidence="2">Leaves</tissue>
    </source>
</reference>
<dbReference type="PANTHER" id="PTHR31286:SF180">
    <property type="entry name" value="OS10G0362600 PROTEIN"/>
    <property type="match status" value="1"/>
</dbReference>
<accession>A0A7J6V948</accession>
<organism evidence="2 3">
    <name type="scientific">Thalictrum thalictroides</name>
    <name type="common">Rue-anemone</name>
    <name type="synonym">Anemone thalictroides</name>
    <dbReference type="NCBI Taxonomy" id="46969"/>
    <lineage>
        <taxon>Eukaryota</taxon>
        <taxon>Viridiplantae</taxon>
        <taxon>Streptophyta</taxon>
        <taxon>Embryophyta</taxon>
        <taxon>Tracheophyta</taxon>
        <taxon>Spermatophyta</taxon>
        <taxon>Magnoliopsida</taxon>
        <taxon>Ranunculales</taxon>
        <taxon>Ranunculaceae</taxon>
        <taxon>Thalictroideae</taxon>
        <taxon>Thalictrum</taxon>
    </lineage>
</organism>
<keyword evidence="3" id="KW-1185">Reference proteome</keyword>
<feature type="region of interest" description="Disordered" evidence="1">
    <location>
        <begin position="232"/>
        <end position="294"/>
    </location>
</feature>
<name>A0A7J6V948_THATH</name>
<dbReference type="EMBL" id="JABWDY010037040">
    <property type="protein sequence ID" value="KAF5180715.1"/>
    <property type="molecule type" value="Genomic_DNA"/>
</dbReference>
<evidence type="ECO:0000313" key="2">
    <source>
        <dbReference type="EMBL" id="KAF5180715.1"/>
    </source>
</evidence>
<proteinExistence type="predicted"/>
<dbReference type="AlphaFoldDB" id="A0A7J6V948"/>
<dbReference type="OrthoDB" id="1751950at2759"/>
<gene>
    <name evidence="2" type="ORF">FRX31_029708</name>
</gene>
<evidence type="ECO:0000256" key="1">
    <source>
        <dbReference type="SAM" id="MobiDB-lite"/>
    </source>
</evidence>
<protein>
    <submittedName>
        <fullName evidence="2">Uncharacterized protein</fullName>
    </submittedName>
</protein>
<evidence type="ECO:0000313" key="3">
    <source>
        <dbReference type="Proteomes" id="UP000554482"/>
    </source>
</evidence>
<dbReference type="InterPro" id="IPR040256">
    <property type="entry name" value="At4g02000-like"/>
</dbReference>
<comment type="caution">
    <text evidence="2">The sequence shown here is derived from an EMBL/GenBank/DDBJ whole genome shotgun (WGS) entry which is preliminary data.</text>
</comment>